<dbReference type="AlphaFoldDB" id="A0A177TQH5"/>
<dbReference type="OrthoDB" id="10513109at2759"/>
<gene>
    <name evidence="2" type="ORF">A4X13_0g3117</name>
</gene>
<feature type="compositionally biased region" description="Basic and acidic residues" evidence="1">
    <location>
        <begin position="20"/>
        <end position="30"/>
    </location>
</feature>
<name>A0A177TQH5_9BASI</name>
<organism evidence="2 3">
    <name type="scientific">Tilletia indica</name>
    <dbReference type="NCBI Taxonomy" id="43049"/>
    <lineage>
        <taxon>Eukaryota</taxon>
        <taxon>Fungi</taxon>
        <taxon>Dikarya</taxon>
        <taxon>Basidiomycota</taxon>
        <taxon>Ustilaginomycotina</taxon>
        <taxon>Exobasidiomycetes</taxon>
        <taxon>Tilletiales</taxon>
        <taxon>Tilletiaceae</taxon>
        <taxon>Tilletia</taxon>
    </lineage>
</organism>
<evidence type="ECO:0000313" key="3">
    <source>
        <dbReference type="Proteomes" id="UP000077521"/>
    </source>
</evidence>
<dbReference type="EMBL" id="LWDF02000166">
    <property type="protein sequence ID" value="KAE8255223.1"/>
    <property type="molecule type" value="Genomic_DNA"/>
</dbReference>
<feature type="compositionally biased region" description="Polar residues" evidence="1">
    <location>
        <begin position="94"/>
        <end position="103"/>
    </location>
</feature>
<reference evidence="2" key="2">
    <citation type="journal article" date="2019" name="IMA Fungus">
        <title>Genome sequencing and comparison of five Tilletia species to identify candidate genes for the detection of regulated species infecting wheat.</title>
        <authorList>
            <person name="Nguyen H.D.T."/>
            <person name="Sultana T."/>
            <person name="Kesanakurti P."/>
            <person name="Hambleton S."/>
        </authorList>
    </citation>
    <scope>NUCLEOTIDE SEQUENCE</scope>
    <source>
        <strain evidence="2">DAOMC 236416</strain>
    </source>
</reference>
<feature type="compositionally biased region" description="Polar residues" evidence="1">
    <location>
        <begin position="31"/>
        <end position="45"/>
    </location>
</feature>
<feature type="region of interest" description="Disordered" evidence="1">
    <location>
        <begin position="1"/>
        <end position="114"/>
    </location>
</feature>
<feature type="compositionally biased region" description="Polar residues" evidence="1">
    <location>
        <begin position="59"/>
        <end position="68"/>
    </location>
</feature>
<evidence type="ECO:0000313" key="2">
    <source>
        <dbReference type="EMBL" id="KAE8255223.1"/>
    </source>
</evidence>
<comment type="caution">
    <text evidence="2">The sequence shown here is derived from an EMBL/GenBank/DDBJ whole genome shotgun (WGS) entry which is preliminary data.</text>
</comment>
<feature type="compositionally biased region" description="Polar residues" evidence="1">
    <location>
        <begin position="9"/>
        <end position="19"/>
    </location>
</feature>
<protein>
    <submittedName>
        <fullName evidence="2">Uncharacterized protein</fullName>
    </submittedName>
</protein>
<proteinExistence type="predicted"/>
<evidence type="ECO:0000256" key="1">
    <source>
        <dbReference type="SAM" id="MobiDB-lite"/>
    </source>
</evidence>
<reference evidence="2" key="1">
    <citation type="submission" date="2016-04" db="EMBL/GenBank/DDBJ databases">
        <authorList>
            <person name="Nguyen H.D."/>
            <person name="Samba Siva P."/>
            <person name="Cullis J."/>
            <person name="Levesque C.A."/>
            <person name="Hambleton S."/>
        </authorList>
    </citation>
    <scope>NUCLEOTIDE SEQUENCE</scope>
    <source>
        <strain evidence="2">DAOMC 236416</strain>
    </source>
</reference>
<accession>A0A177TQH5</accession>
<sequence>MELDPFYSEPTTTGHLTTRNKAEGATEYRLRNSQGQFSKESNMSALQPPPPFQQPGLALSQTPNSADSTARAPDAADSTANGADSLGLAPDPNNALSSPSRTRGNGRGATQWHTRYRNDIRRVRERHAKEVQALAVKTKLKVASVRRFVDGGTKHFRSPNQWNSFQAWLKHQPRSTGLSRSSYRTLTTQKRQEIQTWQSDHRDSMPQKDIKKHFNAACREVTDRIRHLQLRFGIAMAAVVSHQEEGIGPFLAFSNESGIALGSALNTIKTGKTGDDLTNMFDRAVKLKVWTGGNHEEAMTAESSHTLPASQRLAKDLIAKVHAVVGPAFTAKGDDLEKKWVVATRSGTRLRYKDFFSLVAESGCYIDGWPKDAAMLLSSDTITDEGPTEFSASMKVWSGGLQNTGRWTEPAMAAIREALDAGTLSACVASRNEDERNDQ</sequence>
<keyword evidence="3" id="KW-1185">Reference proteome</keyword>
<dbReference type="Proteomes" id="UP000077521">
    <property type="component" value="Unassembled WGS sequence"/>
</dbReference>